<organism evidence="1 2">
    <name type="scientific">Trifolium pratense</name>
    <name type="common">Red clover</name>
    <dbReference type="NCBI Taxonomy" id="57577"/>
    <lineage>
        <taxon>Eukaryota</taxon>
        <taxon>Viridiplantae</taxon>
        <taxon>Streptophyta</taxon>
        <taxon>Embryophyta</taxon>
        <taxon>Tracheophyta</taxon>
        <taxon>Spermatophyta</taxon>
        <taxon>Magnoliopsida</taxon>
        <taxon>eudicotyledons</taxon>
        <taxon>Gunneridae</taxon>
        <taxon>Pentapetalae</taxon>
        <taxon>rosids</taxon>
        <taxon>fabids</taxon>
        <taxon>Fabales</taxon>
        <taxon>Fabaceae</taxon>
        <taxon>Papilionoideae</taxon>
        <taxon>50 kb inversion clade</taxon>
        <taxon>NPAAA clade</taxon>
        <taxon>Hologalegina</taxon>
        <taxon>IRL clade</taxon>
        <taxon>Trifolieae</taxon>
        <taxon>Trifolium</taxon>
    </lineage>
</organism>
<name>A0A2K3M859_TRIPR</name>
<reference evidence="1 2" key="2">
    <citation type="journal article" date="2017" name="Front. Plant Sci.">
        <title>Gene Classification and Mining of Molecular Markers Useful in Red Clover (Trifolium pratense) Breeding.</title>
        <authorList>
            <person name="Istvanek J."/>
            <person name="Dluhosova J."/>
            <person name="Dluhos P."/>
            <person name="Patkova L."/>
            <person name="Nedelnik J."/>
            <person name="Repkova J."/>
        </authorList>
    </citation>
    <scope>NUCLEOTIDE SEQUENCE [LARGE SCALE GENOMIC DNA]</scope>
    <source>
        <strain evidence="2">cv. Tatra</strain>
        <tissue evidence="1">Young leaves</tissue>
    </source>
</reference>
<gene>
    <name evidence="1" type="ORF">L195_g043060</name>
</gene>
<reference evidence="1 2" key="1">
    <citation type="journal article" date="2014" name="Am. J. Bot.">
        <title>Genome assembly and annotation for red clover (Trifolium pratense; Fabaceae).</title>
        <authorList>
            <person name="Istvanek J."/>
            <person name="Jaros M."/>
            <person name="Krenek A."/>
            <person name="Repkova J."/>
        </authorList>
    </citation>
    <scope>NUCLEOTIDE SEQUENCE [LARGE SCALE GENOMIC DNA]</scope>
    <source>
        <strain evidence="2">cv. Tatra</strain>
        <tissue evidence="1">Young leaves</tissue>
    </source>
</reference>
<evidence type="ECO:0000313" key="1">
    <source>
        <dbReference type="EMBL" id="PNX86977.1"/>
    </source>
</evidence>
<proteinExistence type="predicted"/>
<evidence type="ECO:0000313" key="2">
    <source>
        <dbReference type="Proteomes" id="UP000236291"/>
    </source>
</evidence>
<dbReference type="Proteomes" id="UP000236291">
    <property type="component" value="Unassembled WGS sequence"/>
</dbReference>
<accession>A0A2K3M859</accession>
<sequence>MTKPNTLLAKLYKARWGIRSGASIKLMSEPWLRGDDGAWLPSPQSQGVHNLTVNDLMIPNLKLWDKDKIVSIFPLHIANRILAIPLLDIVEEDKLVWINNTLGSTDTSMIRRVAVSDTCPCPTLV</sequence>
<protein>
    <submittedName>
        <fullName evidence="1">Uncharacterized protein</fullName>
    </submittedName>
</protein>
<dbReference type="EMBL" id="ASHM01052653">
    <property type="protein sequence ID" value="PNX86977.1"/>
    <property type="molecule type" value="Genomic_DNA"/>
</dbReference>
<dbReference type="AlphaFoldDB" id="A0A2K3M859"/>
<comment type="caution">
    <text evidence="1">The sequence shown here is derived from an EMBL/GenBank/DDBJ whole genome shotgun (WGS) entry which is preliminary data.</text>
</comment>